<dbReference type="GO" id="GO:0032259">
    <property type="term" value="P:methylation"/>
    <property type="evidence" value="ECO:0007669"/>
    <property type="project" value="UniProtKB-KW"/>
</dbReference>
<dbReference type="EMBL" id="CP113088">
    <property type="protein sequence ID" value="WAC01915.1"/>
    <property type="molecule type" value="Genomic_DNA"/>
</dbReference>
<protein>
    <submittedName>
        <fullName evidence="1">Class I SAM-dependent methyltransferase</fullName>
    </submittedName>
</protein>
<keyword evidence="1" id="KW-0808">Transferase</keyword>
<dbReference type="GO" id="GO:0008168">
    <property type="term" value="F:methyltransferase activity"/>
    <property type="evidence" value="ECO:0007669"/>
    <property type="project" value="UniProtKB-KW"/>
</dbReference>
<dbReference type="Gene3D" id="3.40.50.150">
    <property type="entry name" value="Vaccinia Virus protein VP39"/>
    <property type="match status" value="1"/>
</dbReference>
<dbReference type="Proteomes" id="UP001164705">
    <property type="component" value="Chromosome"/>
</dbReference>
<dbReference type="AlphaFoldDB" id="A0A9E8MVW0"/>
<dbReference type="InterPro" id="IPR029063">
    <property type="entry name" value="SAM-dependent_MTases_sf"/>
</dbReference>
<proteinExistence type="predicted"/>
<dbReference type="RefSeq" id="WP_267676513.1">
    <property type="nucleotide sequence ID" value="NZ_CP113088.1"/>
</dbReference>
<evidence type="ECO:0000313" key="1">
    <source>
        <dbReference type="EMBL" id="WAC01915.1"/>
    </source>
</evidence>
<dbReference type="KEGG" id="lnu:N7U66_19025"/>
<accession>A0A9E8MVW0</accession>
<dbReference type="SUPFAM" id="SSF53335">
    <property type="entry name" value="S-adenosyl-L-methionine-dependent methyltransferases"/>
    <property type="match status" value="1"/>
</dbReference>
<organism evidence="1 2">
    <name type="scientific">Lacinutrix neustonica</name>
    <dbReference type="NCBI Taxonomy" id="2980107"/>
    <lineage>
        <taxon>Bacteria</taxon>
        <taxon>Pseudomonadati</taxon>
        <taxon>Bacteroidota</taxon>
        <taxon>Flavobacteriia</taxon>
        <taxon>Flavobacteriales</taxon>
        <taxon>Flavobacteriaceae</taxon>
        <taxon>Lacinutrix</taxon>
    </lineage>
</organism>
<name>A0A9E8MVW0_9FLAO</name>
<reference evidence="1" key="1">
    <citation type="submission" date="2022-11" db="EMBL/GenBank/DDBJ databases">
        <title>Lacinutrix neustonica HL-RS19T sp. nov., isolated from the surface microlayer sample of brackish Lake Shihwa.</title>
        <authorList>
            <person name="Choi J.Y."/>
            <person name="Hwang C.Y."/>
        </authorList>
    </citation>
    <scope>NUCLEOTIDE SEQUENCE</scope>
    <source>
        <strain evidence="1">HL-RS19</strain>
    </source>
</reference>
<evidence type="ECO:0000313" key="2">
    <source>
        <dbReference type="Proteomes" id="UP001164705"/>
    </source>
</evidence>
<dbReference type="Pfam" id="PF13578">
    <property type="entry name" value="Methyltransf_24"/>
    <property type="match status" value="1"/>
</dbReference>
<keyword evidence="2" id="KW-1185">Reference proteome</keyword>
<keyword evidence="1" id="KW-0489">Methyltransferase</keyword>
<sequence length="274" mass="31604">MLNLKQIKVYRFRGKERCENSLLPTSNSRLRSKNQHGVQSPFVYDLVTQCFYDRKKHPAYAQLKAYRTYLRSNTTTLTVTDLGVGSRVKNGTSRRVSELAKNAGTTKHRAKLLYRLVHYFQFKNSLELGTSLGIATQAIHLGNPKGNITSIEGCPNISEFTLNTWRAFNITNSQLINGNFDDLTKTLTTNTYDLIYFDGNHQKEATLNYFETLLPTTTNTSVFIFDDIYWSKGMTEAWQLIKQHPKVTVTIDTFFWGIVFFRKEQAKEHFTIRV</sequence>
<gene>
    <name evidence="1" type="ORF">N7U66_19025</name>
</gene>